<dbReference type="Gene3D" id="3.30.750.24">
    <property type="entry name" value="STAS domain"/>
    <property type="match status" value="1"/>
</dbReference>
<comment type="caution">
    <text evidence="3">The sequence shown here is derived from an EMBL/GenBank/DDBJ whole genome shotgun (WGS) entry which is preliminary data.</text>
</comment>
<dbReference type="PROSITE" id="PS50801">
    <property type="entry name" value="STAS"/>
    <property type="match status" value="1"/>
</dbReference>
<dbReference type="PANTHER" id="PTHR33745">
    <property type="entry name" value="RSBT ANTAGONIST PROTEIN RSBS-RELATED"/>
    <property type="match status" value="1"/>
</dbReference>
<evidence type="ECO:0000313" key="3">
    <source>
        <dbReference type="EMBL" id="MBD1224092.1"/>
    </source>
</evidence>
<dbReference type="PANTHER" id="PTHR33745:SF1">
    <property type="entry name" value="RSBT ANTAGONIST PROTEIN RSBS"/>
    <property type="match status" value="1"/>
</dbReference>
<keyword evidence="4" id="KW-1185">Reference proteome</keyword>
<evidence type="ECO:0000259" key="2">
    <source>
        <dbReference type="PROSITE" id="PS50801"/>
    </source>
</evidence>
<gene>
    <name evidence="3" type="ORF">IC602_15900</name>
</gene>
<organism evidence="3 4">
    <name type="scientific">Virgibacillus halodenitrificans</name>
    <name type="common">Bacillus halodenitrificans</name>
    <dbReference type="NCBI Taxonomy" id="1482"/>
    <lineage>
        <taxon>Bacteria</taxon>
        <taxon>Bacillati</taxon>
        <taxon>Bacillota</taxon>
        <taxon>Bacilli</taxon>
        <taxon>Bacillales</taxon>
        <taxon>Bacillaceae</taxon>
        <taxon>Virgibacillus</taxon>
    </lineage>
</organism>
<name>A0ABR7VU47_VIRHA</name>
<evidence type="ECO:0000313" key="4">
    <source>
        <dbReference type="Proteomes" id="UP000621631"/>
    </source>
</evidence>
<evidence type="ECO:0000256" key="1">
    <source>
        <dbReference type="SAM" id="Coils"/>
    </source>
</evidence>
<reference evidence="3 4" key="1">
    <citation type="submission" date="2020-09" db="EMBL/GenBank/DDBJ databases">
        <title>Draft Genome Sequences of Oil-Oxidizing Bacteria Halomonas titanicae, Marinobacter lutaoensis, and Virgibacillus halodenitrificans Isolated from Highly Saline Environments.</title>
        <authorList>
            <person name="Grouzdev D.S."/>
            <person name="Sokolova D.S."/>
            <person name="Semenova E.M."/>
            <person name="Borzenkov I.A."/>
            <person name="Bidzhieva S.K."/>
            <person name="Poltaraus A.B."/>
            <person name="Nazina T.N."/>
        </authorList>
    </citation>
    <scope>NUCLEOTIDE SEQUENCE [LARGE SCALE GENOMIC DNA]</scope>
    <source>
        <strain evidence="3 4">VKM B-3472D</strain>
    </source>
</reference>
<feature type="domain" description="STAS" evidence="2">
    <location>
        <begin position="140"/>
        <end position="250"/>
    </location>
</feature>
<protein>
    <submittedName>
        <fullName evidence="3">STAS domain-containing protein</fullName>
    </submittedName>
</protein>
<dbReference type="Proteomes" id="UP000621631">
    <property type="component" value="Unassembled WGS sequence"/>
</dbReference>
<accession>A0ABR7VU47</accession>
<proteinExistence type="predicted"/>
<keyword evidence="1" id="KW-0175">Coiled coil</keyword>
<sequence length="252" mass="28457">MMQEVDSVIPVPIFKVDKNLEILGCTKEATEWFGQPQTLLQIIDEESHEKILQMLHPSKVKNSFEVNIVDKFGELLLVDCHAGWQGELHAELLFLKKDPTITKVSTSLNKLQSRLQATDMELLQEKEKAEEVLKENNRLSAPFIEVTNELALIPIFGEIDTEKSEIISELIIQNAYDAIATKLIIDFTAIGRIDRDGLKGFNKLFRSLEMLGKQVTVTGVGPRHAKTFHELGVPMDIHFLPSLQKAITKLTK</sequence>
<dbReference type="SUPFAM" id="SSF52091">
    <property type="entry name" value="SpoIIaa-like"/>
    <property type="match status" value="1"/>
</dbReference>
<dbReference type="CDD" id="cd07041">
    <property type="entry name" value="STAS_RsbR_RsbS_like"/>
    <property type="match status" value="1"/>
</dbReference>
<feature type="coiled-coil region" evidence="1">
    <location>
        <begin position="108"/>
        <end position="135"/>
    </location>
</feature>
<dbReference type="Pfam" id="PF01740">
    <property type="entry name" value="STAS"/>
    <property type="match status" value="1"/>
</dbReference>
<dbReference type="InterPro" id="IPR036513">
    <property type="entry name" value="STAS_dom_sf"/>
</dbReference>
<dbReference type="EMBL" id="JACWEZ010000013">
    <property type="protein sequence ID" value="MBD1224092.1"/>
    <property type="molecule type" value="Genomic_DNA"/>
</dbReference>
<dbReference type="InterPro" id="IPR002645">
    <property type="entry name" value="STAS_dom"/>
</dbReference>
<dbReference type="InterPro" id="IPR051932">
    <property type="entry name" value="Bact_StressResp_Reg"/>
</dbReference>